<dbReference type="AlphaFoldDB" id="A0A9K3DC02"/>
<feature type="region of interest" description="Disordered" evidence="1">
    <location>
        <begin position="1"/>
        <end position="54"/>
    </location>
</feature>
<organism evidence="2 3">
    <name type="scientific">Kipferlia bialata</name>
    <dbReference type="NCBI Taxonomy" id="797122"/>
    <lineage>
        <taxon>Eukaryota</taxon>
        <taxon>Metamonada</taxon>
        <taxon>Carpediemonas-like organisms</taxon>
        <taxon>Kipferlia</taxon>
    </lineage>
</organism>
<feature type="compositionally biased region" description="Basic and acidic residues" evidence="1">
    <location>
        <begin position="114"/>
        <end position="126"/>
    </location>
</feature>
<evidence type="ECO:0000313" key="2">
    <source>
        <dbReference type="EMBL" id="GIQ91956.1"/>
    </source>
</evidence>
<feature type="non-terminal residue" evidence="2">
    <location>
        <position position="1"/>
    </location>
</feature>
<dbReference type="Proteomes" id="UP000265618">
    <property type="component" value="Unassembled WGS sequence"/>
</dbReference>
<reference evidence="2 3" key="1">
    <citation type="journal article" date="2018" name="PLoS ONE">
        <title>The draft genome of Kipferlia bialata reveals reductive genome evolution in fornicate parasites.</title>
        <authorList>
            <person name="Tanifuji G."/>
            <person name="Takabayashi S."/>
            <person name="Kume K."/>
            <person name="Takagi M."/>
            <person name="Nakayama T."/>
            <person name="Kamikawa R."/>
            <person name="Inagaki Y."/>
            <person name="Hashimoto T."/>
        </authorList>
    </citation>
    <scope>NUCLEOTIDE SEQUENCE [LARGE SCALE GENOMIC DNA]</scope>
    <source>
        <strain evidence="2">NY0173</strain>
    </source>
</reference>
<sequence>SAKASSRRSGTPRASSPTGTSTRVRPGSARRVSTGSARVSRPKPRQTDSDDKEFRAFLARQDACLRKKNNLTLRSQQVSADASFRPKINSRSRALVAQTRPASLEQRSAASVAQKKEREREREAQKMAENTFKPQINARSRRLKARSADEMNRDLDRAREKRSVLQQRLSRQ</sequence>
<feature type="compositionally biased region" description="Polar residues" evidence="1">
    <location>
        <begin position="7"/>
        <end position="23"/>
    </location>
</feature>
<feature type="compositionally biased region" description="Basic and acidic residues" evidence="1">
    <location>
        <begin position="45"/>
        <end position="54"/>
    </location>
</feature>
<feature type="compositionally biased region" description="Basic and acidic residues" evidence="1">
    <location>
        <begin position="146"/>
        <end position="163"/>
    </location>
</feature>
<comment type="caution">
    <text evidence="2">The sequence shown here is derived from an EMBL/GenBank/DDBJ whole genome shotgun (WGS) entry which is preliminary data.</text>
</comment>
<dbReference type="EMBL" id="BDIP01008677">
    <property type="protein sequence ID" value="GIQ91956.1"/>
    <property type="molecule type" value="Genomic_DNA"/>
</dbReference>
<name>A0A9K3DC02_9EUKA</name>
<protein>
    <submittedName>
        <fullName evidence="2">Uncharacterized protein</fullName>
    </submittedName>
</protein>
<gene>
    <name evidence="2" type="ORF">KIPB_015455</name>
</gene>
<evidence type="ECO:0000313" key="3">
    <source>
        <dbReference type="Proteomes" id="UP000265618"/>
    </source>
</evidence>
<evidence type="ECO:0000256" key="1">
    <source>
        <dbReference type="SAM" id="MobiDB-lite"/>
    </source>
</evidence>
<feature type="region of interest" description="Disordered" evidence="1">
    <location>
        <begin position="75"/>
        <end position="172"/>
    </location>
</feature>
<accession>A0A9K3DC02</accession>
<feature type="non-terminal residue" evidence="2">
    <location>
        <position position="172"/>
    </location>
</feature>
<proteinExistence type="predicted"/>
<keyword evidence="3" id="KW-1185">Reference proteome</keyword>